<sequence>MQWNAFGARELEKMTDHRFKKEFDHATKIVPTAGVLVDQQPAGTSATVFVKAPAEKGAAAFVTDFLMGGGTAALSRTTAAPIERVKLLIQKPR</sequence>
<accession>A0A2G2UZB2</accession>
<dbReference type="InterPro" id="IPR002067">
    <property type="entry name" value="MCP"/>
</dbReference>
<reference evidence="1" key="1">
    <citation type="journal article" date="2017" name="Genome Biol.">
        <title>New reference genome sequences of hot pepper reveal the massive evolution of plant disease-resistance genes by retroduplication.</title>
        <authorList>
            <person name="Kim S."/>
            <person name="Park J."/>
            <person name="Yeom S.I."/>
            <person name="Kim Y.M."/>
            <person name="Seo E."/>
            <person name="Kim K.T."/>
            <person name="Kim M.S."/>
            <person name="Lee J.M."/>
            <person name="Cheong K."/>
            <person name="Shin H.S."/>
            <person name="Kim S.B."/>
            <person name="Han K."/>
            <person name="Lee J."/>
            <person name="Park M."/>
            <person name="Lee H.A."/>
            <person name="Lee H.Y."/>
            <person name="Lee Y."/>
            <person name="Oh S."/>
            <person name="Lee J.H."/>
            <person name="Choi E."/>
            <person name="Choi E."/>
            <person name="Lee S.E."/>
            <person name="Jeon J."/>
            <person name="Kim H."/>
            <person name="Choi G."/>
            <person name="Song H."/>
            <person name="Lee J."/>
            <person name="Lee S.C."/>
            <person name="Kwon J.K."/>
            <person name="Lee H.Y."/>
            <person name="Koo N."/>
            <person name="Hong Y."/>
            <person name="Kim R.W."/>
            <person name="Kang W.H."/>
            <person name="Huh J.H."/>
            <person name="Kang B.C."/>
            <person name="Yang T.J."/>
            <person name="Lee Y.H."/>
            <person name="Bennetzen J.L."/>
            <person name="Choi D."/>
        </authorList>
    </citation>
    <scope>NUCLEOTIDE SEQUENCE [LARGE SCALE GENOMIC DNA]</scope>
    <source>
        <strain evidence="1">PBC81</strain>
        <tissue evidence="1">Leaf</tissue>
    </source>
</reference>
<dbReference type="EMBL" id="MLFT02001074">
    <property type="protein sequence ID" value="PHT26017.1"/>
    <property type="molecule type" value="Genomic_DNA"/>
</dbReference>
<dbReference type="OrthoDB" id="270584at2759"/>
<organism evidence="1">
    <name type="scientific">Capsicum baccatum</name>
    <name type="common">Peruvian pepper</name>
    <dbReference type="NCBI Taxonomy" id="33114"/>
    <lineage>
        <taxon>Eukaryota</taxon>
        <taxon>Viridiplantae</taxon>
        <taxon>Streptophyta</taxon>
        <taxon>Embryophyta</taxon>
        <taxon>Tracheophyta</taxon>
        <taxon>Spermatophyta</taxon>
        <taxon>Magnoliopsida</taxon>
        <taxon>eudicotyledons</taxon>
        <taxon>Gunneridae</taxon>
        <taxon>Pentapetalae</taxon>
        <taxon>asterids</taxon>
        <taxon>lamiids</taxon>
        <taxon>Solanales</taxon>
        <taxon>Solanaceae</taxon>
        <taxon>Solanoideae</taxon>
        <taxon>Capsiceae</taxon>
        <taxon>Capsicum</taxon>
    </lineage>
</organism>
<dbReference type="GO" id="GO:0055085">
    <property type="term" value="P:transmembrane transport"/>
    <property type="evidence" value="ECO:0007669"/>
    <property type="project" value="InterPro"/>
</dbReference>
<reference evidence="1" key="2">
    <citation type="journal article" date="2017" name="J. Anim. Genet.">
        <title>Multiple reference genome sequences of hot pepper reveal the massive evolution of plant disease resistance genes by retroduplication.</title>
        <authorList>
            <person name="Kim S."/>
            <person name="Park J."/>
            <person name="Yeom S.-I."/>
            <person name="Kim Y.-M."/>
            <person name="Seo E."/>
            <person name="Kim K.-T."/>
            <person name="Kim M.-S."/>
            <person name="Lee J.M."/>
            <person name="Cheong K."/>
            <person name="Shin H.-S."/>
            <person name="Kim S.-B."/>
            <person name="Han K."/>
            <person name="Lee J."/>
            <person name="Park M."/>
            <person name="Lee H.-A."/>
            <person name="Lee H.-Y."/>
            <person name="Lee Y."/>
            <person name="Oh S."/>
            <person name="Lee J.H."/>
            <person name="Choi E."/>
            <person name="Choi E."/>
            <person name="Lee S.E."/>
            <person name="Jeon J."/>
            <person name="Kim H."/>
            <person name="Choi G."/>
            <person name="Song H."/>
            <person name="Lee J."/>
            <person name="Lee S.-C."/>
            <person name="Kwon J.-K."/>
            <person name="Lee H.-Y."/>
            <person name="Koo N."/>
            <person name="Hong Y."/>
            <person name="Kim R.W."/>
            <person name="Kang W.-H."/>
            <person name="Huh J.H."/>
            <person name="Kang B.-C."/>
            <person name="Yang T.-J."/>
            <person name="Lee Y.-H."/>
            <person name="Bennetzen J.L."/>
            <person name="Choi D."/>
        </authorList>
    </citation>
    <scope>NUCLEOTIDE SEQUENCE [LARGE SCALE GENOMIC DNA]</scope>
    <source>
        <strain evidence="1">cv. PBC81</strain>
    </source>
</reference>
<comment type="caution">
    <text evidence="1">The sequence shown here is derived from an EMBL/GenBank/DDBJ whole genome shotgun (WGS) entry which is preliminary data.</text>
</comment>
<dbReference type="AlphaFoldDB" id="A0A2G2UZB2"/>
<name>A0A2G2UZB2_CAPBA</name>
<evidence type="ECO:0000313" key="1">
    <source>
        <dbReference type="EMBL" id="PHT26017.1"/>
    </source>
</evidence>
<protein>
    <submittedName>
        <fullName evidence="1">ADP,ATP carrier protein, mitochondrial</fullName>
    </submittedName>
</protein>
<gene>
    <name evidence="1" type="ORF">CQW23_34363</name>
</gene>
<proteinExistence type="predicted"/>
<dbReference type="STRING" id="33114.A0A2G2UZB2"/>
<dbReference type="PRINTS" id="PR00926">
    <property type="entry name" value="MITOCARRIER"/>
</dbReference>